<dbReference type="InterPro" id="IPR016166">
    <property type="entry name" value="FAD-bd_PCMH"/>
</dbReference>
<evidence type="ECO:0000256" key="1">
    <source>
        <dbReference type="ARBA" id="ARBA00008000"/>
    </source>
</evidence>
<dbReference type="InterPro" id="IPR036318">
    <property type="entry name" value="FAD-bd_PCMH-like_sf"/>
</dbReference>
<feature type="domain" description="FAD-binding PCMH-type" evidence="4">
    <location>
        <begin position="41"/>
        <end position="222"/>
    </location>
</feature>
<dbReference type="Pfam" id="PF02913">
    <property type="entry name" value="FAD-oxidase_C"/>
    <property type="match status" value="1"/>
</dbReference>
<dbReference type="InterPro" id="IPR016167">
    <property type="entry name" value="FAD-bd_PCMH_sub1"/>
</dbReference>
<dbReference type="Proteomes" id="UP001235547">
    <property type="component" value="Chromosome 1"/>
</dbReference>
<dbReference type="InterPro" id="IPR016169">
    <property type="entry name" value="FAD-bd_PCMH_sub2"/>
</dbReference>
<dbReference type="Gene3D" id="3.30.70.2740">
    <property type="match status" value="1"/>
</dbReference>
<dbReference type="InterPro" id="IPR051264">
    <property type="entry name" value="FAD-oxidored/transferase_4"/>
</dbReference>
<dbReference type="Gene3D" id="1.10.45.10">
    <property type="entry name" value="Vanillyl-alcohol Oxidase, Chain A, domain 4"/>
    <property type="match status" value="1"/>
</dbReference>
<dbReference type="Gene3D" id="3.30.43.10">
    <property type="entry name" value="Uridine Diphospho-n-acetylenolpyruvylglucosamine Reductase, domain 2"/>
    <property type="match status" value="1"/>
</dbReference>
<dbReference type="PANTHER" id="PTHR43716">
    <property type="entry name" value="D-2-HYDROXYGLUTARATE DEHYDROGENASE, MITOCHONDRIAL"/>
    <property type="match status" value="1"/>
</dbReference>
<accession>A0ABY8D1W3</accession>
<dbReference type="InterPro" id="IPR006094">
    <property type="entry name" value="Oxid_FAD_bind_N"/>
</dbReference>
<dbReference type="EMBL" id="CP120371">
    <property type="protein sequence ID" value="WEX84874.1"/>
    <property type="molecule type" value="Genomic_DNA"/>
</dbReference>
<dbReference type="Gene3D" id="3.30.70.2190">
    <property type="match status" value="1"/>
</dbReference>
<dbReference type="Pfam" id="PF01565">
    <property type="entry name" value="FAD_binding_4"/>
    <property type="match status" value="1"/>
</dbReference>
<keyword evidence="2" id="KW-0285">Flavoprotein</keyword>
<evidence type="ECO:0000313" key="6">
    <source>
        <dbReference type="Proteomes" id="UP001235547"/>
    </source>
</evidence>
<keyword evidence="3" id="KW-0274">FAD</keyword>
<dbReference type="PROSITE" id="PS51387">
    <property type="entry name" value="FAD_PCMH"/>
    <property type="match status" value="1"/>
</dbReference>
<gene>
    <name evidence="5" type="ORF">PYH38_003791</name>
</gene>
<evidence type="ECO:0000256" key="2">
    <source>
        <dbReference type="ARBA" id="ARBA00022630"/>
    </source>
</evidence>
<dbReference type="InterPro" id="IPR016171">
    <property type="entry name" value="Vanillyl_alc_oxidase_C-sub2"/>
</dbReference>
<evidence type="ECO:0000313" key="5">
    <source>
        <dbReference type="EMBL" id="WEX84874.1"/>
    </source>
</evidence>
<comment type="similarity">
    <text evidence="1">Belongs to the FAD-binding oxidoreductase/transferase type 4 family.</text>
</comment>
<name>A0ABY8D1W3_9HYPH</name>
<dbReference type="PANTHER" id="PTHR43716:SF2">
    <property type="entry name" value="BLL6224 PROTEIN"/>
    <property type="match status" value="1"/>
</dbReference>
<keyword evidence="6" id="KW-1185">Reference proteome</keyword>
<dbReference type="InterPro" id="IPR004113">
    <property type="entry name" value="FAD-bd_oxidored_4_C"/>
</dbReference>
<evidence type="ECO:0000259" key="4">
    <source>
        <dbReference type="PROSITE" id="PS51387"/>
    </source>
</evidence>
<dbReference type="InterPro" id="IPR016164">
    <property type="entry name" value="FAD-linked_Oxase-like_C"/>
</dbReference>
<protein>
    <submittedName>
        <fullName evidence="5">FAD-binding oxidoreductase</fullName>
    </submittedName>
</protein>
<sequence>MTTIIPSPELITSFTEIVGPGNALTGPSETAPYLVESRGLYRGTTPLVLRPGAVAEVSRILQLASRTRTAIVPQGGNTGHVAGQIPREGKADVVLSLERLNRIRDIDPVGNVIVADAGCILADIQKAADDNGRLFPLSLGSEGSARIGGNLSTNAGGTAVLAYGNMRQLCLGLEVVLPTGEIWDGLRRLKKDNTGYDLRDLFIGAEGTLGVITGAVLKLFPKPLGHQVAFAGLKSVEDALALFERASSLCGPALTGFELMPRLGIEFTTRHIPGVHDPMETSHPWYVLIDVSTSESAESAERIIQNLLEAAADDGLIENAVIATSEAKCKALWHMRESMSPAQKPEGGSIKHDVSVPVSSIPAFMAEADAAVMTAIPGARICAFGHVGDGNIHYNISQPVGADKQAFLGRWREINAIVHAIVLKHNGSISAEHGIGQLKRDELAKIRPAIELELMQRIKHAFDPAGIMNPGKVLRED</sequence>
<dbReference type="SUPFAM" id="SSF56176">
    <property type="entry name" value="FAD-binding/transporter-associated domain-like"/>
    <property type="match status" value="1"/>
</dbReference>
<proteinExistence type="inferred from homology"/>
<evidence type="ECO:0000256" key="3">
    <source>
        <dbReference type="ARBA" id="ARBA00022827"/>
    </source>
</evidence>
<reference evidence="5 6" key="1">
    <citation type="submission" date="2023-03" db="EMBL/GenBank/DDBJ databases">
        <authorList>
            <person name="Kaur S."/>
            <person name="Espinosa-Saiz D."/>
            <person name="Velazquez E."/>
            <person name="Menendez E."/>
            <person name="diCenzo G.C."/>
        </authorList>
    </citation>
    <scope>NUCLEOTIDE SEQUENCE [LARGE SCALE GENOMIC DNA]</scope>
    <source>
        <strain evidence="5 6">LMG 27395</strain>
    </source>
</reference>
<dbReference type="Gene3D" id="3.30.465.10">
    <property type="match status" value="1"/>
</dbReference>
<organism evidence="5 6">
    <name type="scientific">Sinorhizobium numidicum</name>
    <dbReference type="NCBI Taxonomy" id="680248"/>
    <lineage>
        <taxon>Bacteria</taxon>
        <taxon>Pseudomonadati</taxon>
        <taxon>Pseudomonadota</taxon>
        <taxon>Alphaproteobacteria</taxon>
        <taxon>Hyphomicrobiales</taxon>
        <taxon>Rhizobiaceae</taxon>
        <taxon>Sinorhizobium/Ensifer group</taxon>
        <taxon>Sinorhizobium</taxon>
    </lineage>
</organism>
<dbReference type="SUPFAM" id="SSF55103">
    <property type="entry name" value="FAD-linked oxidases, C-terminal domain"/>
    <property type="match status" value="1"/>
</dbReference>
<dbReference type="RefSeq" id="WP_280735790.1">
    <property type="nucleotide sequence ID" value="NZ_CP120368.1"/>
</dbReference>